<proteinExistence type="predicted"/>
<evidence type="ECO:0000259" key="1">
    <source>
        <dbReference type="Pfam" id="PF09348"/>
    </source>
</evidence>
<dbReference type="InterPro" id="IPR018960">
    <property type="entry name" value="DUF1990"/>
</dbReference>
<feature type="domain" description="DUF1990" evidence="1">
    <location>
        <begin position="10"/>
        <end position="149"/>
    </location>
</feature>
<reference evidence="2 3" key="1">
    <citation type="submission" date="2016-12" db="EMBL/GenBank/DDBJ databases">
        <title>Complete genome sequence of Microbacterium aurum KACC 15219.</title>
        <authorList>
            <person name="Jung Y."/>
            <person name="Shin J.-H."/>
            <person name="Lee Y.-J."/>
            <person name="Yi H."/>
            <person name="Bahn Y.-S."/>
            <person name="Kim J.F."/>
            <person name="Lee D.-W."/>
        </authorList>
    </citation>
    <scope>NUCLEOTIDE SEQUENCE [LARGE SCALE GENOMIC DNA]</scope>
    <source>
        <strain evidence="2 3">KACC 15219</strain>
    </source>
</reference>
<organism evidence="2 3">
    <name type="scientific">Microbacterium aurum</name>
    <dbReference type="NCBI Taxonomy" id="36805"/>
    <lineage>
        <taxon>Bacteria</taxon>
        <taxon>Bacillati</taxon>
        <taxon>Actinomycetota</taxon>
        <taxon>Actinomycetes</taxon>
        <taxon>Micrococcales</taxon>
        <taxon>Microbacteriaceae</taxon>
        <taxon>Microbacterium</taxon>
    </lineage>
</organism>
<dbReference type="AlphaFoldDB" id="A0A1P8UCG2"/>
<sequence>MTWEPGVTHPFRAAQSETVIGRGDACWQRAASEVLRWGVKTRSGFAVASPHDVMPGERLTITARLGPFVVREPVEVVAVIRQPDRVGFSYRALPGHPVRGEEAFVVHRHADAVLLSIRSLTAPAARGPWRPAYPLLRVAQVIARRRYRRALR</sequence>
<dbReference type="Proteomes" id="UP000187185">
    <property type="component" value="Chromosome"/>
</dbReference>
<dbReference type="PANTHER" id="PTHR34202">
    <property type="entry name" value="UPF0548 PROTEIN"/>
    <property type="match status" value="1"/>
</dbReference>
<evidence type="ECO:0000313" key="3">
    <source>
        <dbReference type="Proteomes" id="UP000187185"/>
    </source>
</evidence>
<keyword evidence="3" id="KW-1185">Reference proteome</keyword>
<protein>
    <submittedName>
        <fullName evidence="2">DUF1990 domain-containing protein</fullName>
    </submittedName>
</protein>
<evidence type="ECO:0000313" key="2">
    <source>
        <dbReference type="EMBL" id="APZ35772.1"/>
    </source>
</evidence>
<dbReference type="PIRSF" id="PIRSF010260">
    <property type="entry name" value="UCP010260"/>
    <property type="match status" value="1"/>
</dbReference>
<accession>A0A1P8UCG2</accession>
<dbReference type="Pfam" id="PF09348">
    <property type="entry name" value="DUF1990"/>
    <property type="match status" value="1"/>
</dbReference>
<dbReference type="EMBL" id="CP018762">
    <property type="protein sequence ID" value="APZ35772.1"/>
    <property type="molecule type" value="Genomic_DNA"/>
</dbReference>
<dbReference type="PANTHER" id="PTHR34202:SF1">
    <property type="entry name" value="UPF0548 PROTEIN"/>
    <property type="match status" value="1"/>
</dbReference>
<gene>
    <name evidence="2" type="ORF">BOH66_05995</name>
</gene>
<dbReference type="KEGG" id="maur:BOH66_05995"/>
<dbReference type="InterPro" id="IPR014457">
    <property type="entry name" value="UCP010260"/>
</dbReference>
<name>A0A1P8UCG2_9MICO</name>